<evidence type="ECO:0000256" key="1">
    <source>
        <dbReference type="SAM" id="MobiDB-lite"/>
    </source>
</evidence>
<dbReference type="GeneID" id="19237683"/>
<feature type="compositionally biased region" description="Low complexity" evidence="1">
    <location>
        <begin position="125"/>
        <end position="139"/>
    </location>
</feature>
<name>U1I489_ENDPU</name>
<keyword evidence="3" id="KW-1185">Reference proteome</keyword>
<evidence type="ECO:0000313" key="3">
    <source>
        <dbReference type="Proteomes" id="UP000019373"/>
    </source>
</evidence>
<dbReference type="RefSeq" id="XP_007785744.1">
    <property type="nucleotide sequence ID" value="XM_007787554.1"/>
</dbReference>
<feature type="compositionally biased region" description="Basic and acidic residues" evidence="1">
    <location>
        <begin position="1"/>
        <end position="11"/>
    </location>
</feature>
<accession>U1I489</accession>
<reference evidence="3" key="1">
    <citation type="journal article" date="2014" name="BMC Genomics">
        <title>Genome characteristics reveal the impact of lichenization on lichen-forming fungus Endocarpon pusillum Hedwig (Verrucariales, Ascomycota).</title>
        <authorList>
            <person name="Wang Y.-Y."/>
            <person name="Liu B."/>
            <person name="Zhang X.-Y."/>
            <person name="Zhou Q.-M."/>
            <person name="Zhang T."/>
            <person name="Li H."/>
            <person name="Yu Y.-F."/>
            <person name="Zhang X.-L."/>
            <person name="Hao X.-Y."/>
            <person name="Wang M."/>
            <person name="Wang L."/>
            <person name="Wei J.-C."/>
        </authorList>
    </citation>
    <scope>NUCLEOTIDE SEQUENCE [LARGE SCALE GENOMIC DNA]</scope>
    <source>
        <strain evidence="3">Z07020 / HMAS-L-300199</strain>
    </source>
</reference>
<feature type="compositionally biased region" description="Polar residues" evidence="1">
    <location>
        <begin position="156"/>
        <end position="165"/>
    </location>
</feature>
<gene>
    <name evidence="2" type="ORF">EPUS_02631</name>
</gene>
<dbReference type="eggNOG" id="KOG1921">
    <property type="taxonomic scope" value="Eukaryota"/>
</dbReference>
<protein>
    <submittedName>
        <fullName evidence="2">Uncharacterized protein</fullName>
    </submittedName>
</protein>
<feature type="compositionally biased region" description="Low complexity" evidence="1">
    <location>
        <begin position="88"/>
        <end position="103"/>
    </location>
</feature>
<proteinExistence type="predicted"/>
<feature type="region of interest" description="Disordered" evidence="1">
    <location>
        <begin position="1"/>
        <end position="28"/>
    </location>
</feature>
<feature type="region of interest" description="Disordered" evidence="1">
    <location>
        <begin position="44"/>
        <end position="165"/>
    </location>
</feature>
<dbReference type="EMBL" id="KE720681">
    <property type="protein sequence ID" value="ERF76919.1"/>
    <property type="molecule type" value="Genomic_DNA"/>
</dbReference>
<dbReference type="HOGENOM" id="CLU_1408747_0_0_1"/>
<feature type="compositionally biased region" description="Polar residues" evidence="1">
    <location>
        <begin position="53"/>
        <end position="67"/>
    </location>
</feature>
<sequence length="193" mass="20815">MRTSRVSKDTTKIFNALSPNRVRRSTRQAARTISTFTLGHAGSINIKSEDTQESSSLESAPETNFSTDIEDSLTAPRCSHKRKRGSDSPATTIASTATGPTTSRTRISPRKRLKPDTSQPNNDDAATATTSSPSSSRAKALPKTRARKTTLPDGSEQIQPPSNWSTVYDMIKAQRQSNPTAPVDTMGCEATTS</sequence>
<organism evidence="2 3">
    <name type="scientific">Endocarpon pusillum (strain Z07020 / HMAS-L-300199)</name>
    <name type="common">Lichen-forming fungus</name>
    <dbReference type="NCBI Taxonomy" id="1263415"/>
    <lineage>
        <taxon>Eukaryota</taxon>
        <taxon>Fungi</taxon>
        <taxon>Dikarya</taxon>
        <taxon>Ascomycota</taxon>
        <taxon>Pezizomycotina</taxon>
        <taxon>Eurotiomycetes</taxon>
        <taxon>Chaetothyriomycetidae</taxon>
        <taxon>Verrucariales</taxon>
        <taxon>Verrucariaceae</taxon>
        <taxon>Endocarpon</taxon>
    </lineage>
</organism>
<dbReference type="Proteomes" id="UP000019373">
    <property type="component" value="Unassembled WGS sequence"/>
</dbReference>
<dbReference type="AlphaFoldDB" id="U1I489"/>
<evidence type="ECO:0000313" key="2">
    <source>
        <dbReference type="EMBL" id="ERF76919.1"/>
    </source>
</evidence>
<dbReference type="OrthoDB" id="2099276at2759"/>